<gene>
    <name evidence="1" type="ORF">SUZIE_172130</name>
</gene>
<evidence type="ECO:0000313" key="2">
    <source>
        <dbReference type="Proteomes" id="UP001166674"/>
    </source>
</evidence>
<dbReference type="Proteomes" id="UP001166674">
    <property type="component" value="Unassembled WGS sequence"/>
</dbReference>
<comment type="caution">
    <text evidence="1">The sequence shown here is derived from an EMBL/GenBank/DDBJ whole genome shotgun (WGS) entry which is preliminary data.</text>
</comment>
<keyword evidence="2" id="KW-1185">Reference proteome</keyword>
<accession>A0AA41T3G5</accession>
<dbReference type="EMBL" id="JAATJV010386021">
    <property type="protein sequence ID" value="MBZ3883276.1"/>
    <property type="molecule type" value="Genomic_DNA"/>
</dbReference>
<reference evidence="1" key="1">
    <citation type="submission" date="2020-03" db="EMBL/GenBank/DDBJ databases">
        <title>Studies in the Genomics of Life Span.</title>
        <authorList>
            <person name="Glass D."/>
        </authorList>
    </citation>
    <scope>NUCLEOTIDE SEQUENCE</scope>
    <source>
        <strain evidence="1">SUZIE</strain>
        <tissue evidence="1">Muscle</tissue>
    </source>
</reference>
<evidence type="ECO:0000313" key="1">
    <source>
        <dbReference type="EMBL" id="MBZ3883276.1"/>
    </source>
</evidence>
<sequence length="101" mass="11926">RFCNYCDYYDGYRCKGGMGTCWKLNFGEQNKSCLTSNHYLYDRLLGIYLYHYARLSCEPCEAGMLQIFQDVMRETFCCMDKNRCNNGKANLDMVHIIDHDD</sequence>
<proteinExistence type="predicted"/>
<name>A0AA41T3G5_SCICA</name>
<organism evidence="1 2">
    <name type="scientific">Sciurus carolinensis</name>
    <name type="common">Eastern gray squirrel</name>
    <dbReference type="NCBI Taxonomy" id="30640"/>
    <lineage>
        <taxon>Eukaryota</taxon>
        <taxon>Metazoa</taxon>
        <taxon>Chordata</taxon>
        <taxon>Craniata</taxon>
        <taxon>Vertebrata</taxon>
        <taxon>Euteleostomi</taxon>
        <taxon>Mammalia</taxon>
        <taxon>Eutheria</taxon>
        <taxon>Euarchontoglires</taxon>
        <taxon>Glires</taxon>
        <taxon>Rodentia</taxon>
        <taxon>Sciuromorpha</taxon>
        <taxon>Sciuridae</taxon>
        <taxon>Sciurinae</taxon>
        <taxon>Sciurini</taxon>
        <taxon>Sciurus</taxon>
    </lineage>
</organism>
<dbReference type="AlphaFoldDB" id="A0AA41T3G5"/>
<feature type="non-terminal residue" evidence="1">
    <location>
        <position position="1"/>
    </location>
</feature>
<protein>
    <submittedName>
        <fullName evidence="1">Prostate and testis expressed protein 2 isoform X2</fullName>
    </submittedName>
</protein>